<organism evidence="10 11">
    <name type="scientific">Drosophila gunungcola</name>
    <name type="common">fruit fly</name>
    <dbReference type="NCBI Taxonomy" id="103775"/>
    <lineage>
        <taxon>Eukaryota</taxon>
        <taxon>Metazoa</taxon>
        <taxon>Ecdysozoa</taxon>
        <taxon>Arthropoda</taxon>
        <taxon>Hexapoda</taxon>
        <taxon>Insecta</taxon>
        <taxon>Pterygota</taxon>
        <taxon>Neoptera</taxon>
        <taxon>Endopterygota</taxon>
        <taxon>Diptera</taxon>
        <taxon>Brachycera</taxon>
        <taxon>Muscomorpha</taxon>
        <taxon>Ephydroidea</taxon>
        <taxon>Drosophilidae</taxon>
        <taxon>Drosophila</taxon>
        <taxon>Sophophora</taxon>
    </lineage>
</organism>
<keyword evidence="6" id="KW-0865">Zymogen</keyword>
<dbReference type="SUPFAM" id="SSF50494">
    <property type="entry name" value="Trypsin-like serine proteases"/>
    <property type="match status" value="1"/>
</dbReference>
<dbReference type="SMART" id="SM00020">
    <property type="entry name" value="Tryp_SPc"/>
    <property type="match status" value="1"/>
</dbReference>
<dbReference type="InterPro" id="IPR043504">
    <property type="entry name" value="Peptidase_S1_PA_chymotrypsin"/>
</dbReference>
<evidence type="ECO:0000259" key="9">
    <source>
        <dbReference type="PROSITE" id="PS50240"/>
    </source>
</evidence>
<reference evidence="10" key="1">
    <citation type="journal article" date="2023" name="Genome Biol. Evol.">
        <title>Long-read-based Genome Assembly of Drosophila gunungcola Reveals Fewer Chemosensory Genes in Flower-breeding Species.</title>
        <authorList>
            <person name="Negi A."/>
            <person name="Liao B.Y."/>
            <person name="Yeh S.D."/>
        </authorList>
    </citation>
    <scope>NUCLEOTIDE SEQUENCE</scope>
    <source>
        <strain evidence="10">Sukarami</strain>
    </source>
</reference>
<evidence type="ECO:0000313" key="10">
    <source>
        <dbReference type="EMBL" id="KAI8037417.1"/>
    </source>
</evidence>
<evidence type="ECO:0000256" key="6">
    <source>
        <dbReference type="ARBA" id="ARBA00023145"/>
    </source>
</evidence>
<keyword evidence="7" id="KW-1015">Disulfide bond</keyword>
<proteinExistence type="inferred from homology"/>
<feature type="domain" description="Peptidase S1" evidence="9">
    <location>
        <begin position="33"/>
        <end position="261"/>
    </location>
</feature>
<evidence type="ECO:0000313" key="11">
    <source>
        <dbReference type="Proteomes" id="UP001059596"/>
    </source>
</evidence>
<dbReference type="PANTHER" id="PTHR24276">
    <property type="entry name" value="POLYSERASE-RELATED"/>
    <property type="match status" value="1"/>
</dbReference>
<protein>
    <recommendedName>
        <fullName evidence="9">Peptidase S1 domain-containing protein</fullName>
    </recommendedName>
</protein>
<gene>
    <name evidence="10" type="ORF">M5D96_009553</name>
</gene>
<dbReference type="InterPro" id="IPR050430">
    <property type="entry name" value="Peptidase_S1"/>
</dbReference>
<comment type="caution">
    <text evidence="10">The sequence shown here is derived from an EMBL/GenBank/DDBJ whole genome shotgun (WGS) entry which is preliminary data.</text>
</comment>
<dbReference type="AlphaFoldDB" id="A0A9Q0BMA0"/>
<evidence type="ECO:0000256" key="1">
    <source>
        <dbReference type="ARBA" id="ARBA00007664"/>
    </source>
</evidence>
<keyword evidence="2" id="KW-0645">Protease</keyword>
<feature type="signal peptide" evidence="8">
    <location>
        <begin position="1"/>
        <end position="18"/>
    </location>
</feature>
<evidence type="ECO:0000256" key="2">
    <source>
        <dbReference type="ARBA" id="ARBA00022670"/>
    </source>
</evidence>
<dbReference type="GO" id="GO:0006508">
    <property type="term" value="P:proteolysis"/>
    <property type="evidence" value="ECO:0007669"/>
    <property type="project" value="UniProtKB-KW"/>
</dbReference>
<dbReference type="InterPro" id="IPR001254">
    <property type="entry name" value="Trypsin_dom"/>
</dbReference>
<dbReference type="Proteomes" id="UP001059596">
    <property type="component" value="Unassembled WGS sequence"/>
</dbReference>
<dbReference type="Pfam" id="PF00089">
    <property type="entry name" value="Trypsin"/>
    <property type="match status" value="1"/>
</dbReference>
<keyword evidence="11" id="KW-1185">Reference proteome</keyword>
<evidence type="ECO:0000256" key="3">
    <source>
        <dbReference type="ARBA" id="ARBA00022729"/>
    </source>
</evidence>
<dbReference type="OrthoDB" id="7864760at2759"/>
<dbReference type="InterPro" id="IPR009003">
    <property type="entry name" value="Peptidase_S1_PA"/>
</dbReference>
<dbReference type="EMBL" id="JAMKOV010000012">
    <property type="protein sequence ID" value="KAI8037417.1"/>
    <property type="molecule type" value="Genomic_DNA"/>
</dbReference>
<dbReference type="PROSITE" id="PS50240">
    <property type="entry name" value="TRYPSIN_DOM"/>
    <property type="match status" value="1"/>
</dbReference>
<dbReference type="InterPro" id="IPR001314">
    <property type="entry name" value="Peptidase_S1A"/>
</dbReference>
<dbReference type="PANTHER" id="PTHR24276:SF94">
    <property type="entry name" value="AT20289P-RELATED"/>
    <property type="match status" value="1"/>
</dbReference>
<keyword evidence="4" id="KW-0378">Hydrolase</keyword>
<name>A0A9Q0BMA0_9MUSC</name>
<comment type="similarity">
    <text evidence="1">Belongs to the peptidase S1 family.</text>
</comment>
<evidence type="ECO:0000256" key="5">
    <source>
        <dbReference type="ARBA" id="ARBA00022825"/>
    </source>
</evidence>
<accession>A0A9Q0BMA0</accession>
<evidence type="ECO:0000256" key="7">
    <source>
        <dbReference type="ARBA" id="ARBA00023157"/>
    </source>
</evidence>
<keyword evidence="5" id="KW-0720">Serine protease</keyword>
<keyword evidence="3 8" id="KW-0732">Signal</keyword>
<dbReference type="FunFam" id="2.40.10.10:FF:000068">
    <property type="entry name" value="transmembrane protease serine 2"/>
    <property type="match status" value="1"/>
</dbReference>
<sequence length="266" mass="29468">MILPALPLFLGLLVLVYSEDDEEIEADKCRNATMGGTPLDIKEAPWTASVVIKEKAKCSGVIYSMEYIITAAKCVDGFTTKAVRVRVGSSTRSSPDAAVCNIIVHEKFSELNTPYNVALLKLCSPLTASNTIKQIQLVDKFPADNTKVLSTGWPSFRWWSLFWEQCLDGLAQQMMSAEVKMSGRKTCMKNWPKQNQLGRNITNDMFCTEKAGNEACSFDLGSPLALKGKLVGILARGGCSRRPDVYTNLLKYKTWLAKNSKQLNHS</sequence>
<evidence type="ECO:0000256" key="4">
    <source>
        <dbReference type="ARBA" id="ARBA00022801"/>
    </source>
</evidence>
<evidence type="ECO:0000256" key="8">
    <source>
        <dbReference type="SAM" id="SignalP"/>
    </source>
</evidence>
<dbReference type="PRINTS" id="PR00722">
    <property type="entry name" value="CHYMOTRYPSIN"/>
</dbReference>
<dbReference type="GO" id="GO:0004252">
    <property type="term" value="F:serine-type endopeptidase activity"/>
    <property type="evidence" value="ECO:0007669"/>
    <property type="project" value="InterPro"/>
</dbReference>
<feature type="chain" id="PRO_5040112857" description="Peptidase S1 domain-containing protein" evidence="8">
    <location>
        <begin position="19"/>
        <end position="266"/>
    </location>
</feature>
<dbReference type="Gene3D" id="2.40.10.10">
    <property type="entry name" value="Trypsin-like serine proteases"/>
    <property type="match status" value="1"/>
</dbReference>
<dbReference type="CDD" id="cd00190">
    <property type="entry name" value="Tryp_SPc"/>
    <property type="match status" value="1"/>
</dbReference>